<dbReference type="Proteomes" id="UP000578531">
    <property type="component" value="Unassembled WGS sequence"/>
</dbReference>
<dbReference type="RefSeq" id="XP_037167344.1">
    <property type="nucleotide sequence ID" value="XM_037305589.1"/>
</dbReference>
<proteinExistence type="predicted"/>
<evidence type="ECO:0000313" key="1">
    <source>
        <dbReference type="EMBL" id="KAF6238030.1"/>
    </source>
</evidence>
<comment type="caution">
    <text evidence="1">The sequence shown here is derived from an EMBL/GenBank/DDBJ whole genome shotgun (WGS) entry which is preliminary data.</text>
</comment>
<keyword evidence="2" id="KW-1185">Reference proteome</keyword>
<dbReference type="GeneID" id="59285330"/>
<dbReference type="AlphaFoldDB" id="A0A8H6G0F1"/>
<name>A0A8H6G0F1_9LECA</name>
<protein>
    <submittedName>
        <fullName evidence="1">Uncharacterized protein</fullName>
    </submittedName>
</protein>
<sequence length="220" mass="24113">MATGTDPAKRLRFDLFTKHVDNTHSEACYQMAFNTFDSFPTSLSNLPKDGMEDGFLMARVWETQGKSTVKLPGQAANRCWRMIYACVGFSSILPIDLMARARETQGKSTVEDYDKQTGQGEELGESCWHAGKIWPISPGSLKDNVGMAGMNGTVKTSMRSGKTSDMVFLNELKPSDVRLLPLHLGKSSPIKACRDYGCLETQGKQWACISGLPAMGAMAI</sequence>
<organism evidence="1 2">
    <name type="scientific">Letharia columbiana</name>
    <dbReference type="NCBI Taxonomy" id="112416"/>
    <lineage>
        <taxon>Eukaryota</taxon>
        <taxon>Fungi</taxon>
        <taxon>Dikarya</taxon>
        <taxon>Ascomycota</taxon>
        <taxon>Pezizomycotina</taxon>
        <taxon>Lecanoromycetes</taxon>
        <taxon>OSLEUM clade</taxon>
        <taxon>Lecanoromycetidae</taxon>
        <taxon>Lecanorales</taxon>
        <taxon>Lecanorineae</taxon>
        <taxon>Parmeliaceae</taxon>
        <taxon>Letharia</taxon>
    </lineage>
</organism>
<accession>A0A8H6G0F1</accession>
<reference evidence="1 2" key="1">
    <citation type="journal article" date="2020" name="Genomics">
        <title>Complete, high-quality genomes from long-read metagenomic sequencing of two wolf lichen thalli reveals enigmatic genome architecture.</title>
        <authorList>
            <person name="McKenzie S.K."/>
            <person name="Walston R.F."/>
            <person name="Allen J.L."/>
        </authorList>
    </citation>
    <scope>NUCLEOTIDE SEQUENCE [LARGE SCALE GENOMIC DNA]</scope>
    <source>
        <strain evidence="1">WasteWater2</strain>
    </source>
</reference>
<gene>
    <name evidence="1" type="ORF">HO173_003664</name>
</gene>
<evidence type="ECO:0000313" key="2">
    <source>
        <dbReference type="Proteomes" id="UP000578531"/>
    </source>
</evidence>
<dbReference type="EMBL" id="JACCJC010000011">
    <property type="protein sequence ID" value="KAF6238030.1"/>
    <property type="molecule type" value="Genomic_DNA"/>
</dbReference>